<comment type="caution">
    <text evidence="1">The sequence shown here is derived from an EMBL/GenBank/DDBJ whole genome shotgun (WGS) entry which is preliminary data.</text>
</comment>
<proteinExistence type="predicted"/>
<evidence type="ECO:0000313" key="1">
    <source>
        <dbReference type="EMBL" id="GFU25795.1"/>
    </source>
</evidence>
<evidence type="ECO:0000313" key="2">
    <source>
        <dbReference type="Proteomes" id="UP000887013"/>
    </source>
</evidence>
<dbReference type="EMBL" id="BMAW01081713">
    <property type="protein sequence ID" value="GFU25795.1"/>
    <property type="molecule type" value="Genomic_DNA"/>
</dbReference>
<dbReference type="Proteomes" id="UP000887013">
    <property type="component" value="Unassembled WGS sequence"/>
</dbReference>
<dbReference type="AlphaFoldDB" id="A0A8X6UL97"/>
<gene>
    <name evidence="1" type="ORF">NPIL_545311</name>
</gene>
<organism evidence="1 2">
    <name type="scientific">Nephila pilipes</name>
    <name type="common">Giant wood spider</name>
    <name type="synonym">Nephila maculata</name>
    <dbReference type="NCBI Taxonomy" id="299642"/>
    <lineage>
        <taxon>Eukaryota</taxon>
        <taxon>Metazoa</taxon>
        <taxon>Ecdysozoa</taxon>
        <taxon>Arthropoda</taxon>
        <taxon>Chelicerata</taxon>
        <taxon>Arachnida</taxon>
        <taxon>Araneae</taxon>
        <taxon>Araneomorphae</taxon>
        <taxon>Entelegynae</taxon>
        <taxon>Araneoidea</taxon>
        <taxon>Nephilidae</taxon>
        <taxon>Nephila</taxon>
    </lineage>
</organism>
<keyword evidence="2" id="KW-1185">Reference proteome</keyword>
<accession>A0A8X6UL97</accession>
<name>A0A8X6UL97_NEPPI</name>
<reference evidence="1" key="1">
    <citation type="submission" date="2020-08" db="EMBL/GenBank/DDBJ databases">
        <title>Multicomponent nature underlies the extraordinary mechanical properties of spider dragline silk.</title>
        <authorList>
            <person name="Kono N."/>
            <person name="Nakamura H."/>
            <person name="Mori M."/>
            <person name="Yoshida Y."/>
            <person name="Ohtoshi R."/>
            <person name="Malay A.D."/>
            <person name="Moran D.A.P."/>
            <person name="Tomita M."/>
            <person name="Numata K."/>
            <person name="Arakawa K."/>
        </authorList>
    </citation>
    <scope>NUCLEOTIDE SEQUENCE</scope>
</reference>
<sequence>MPLKTLRLVGLKCVKSVEALSPYIGKWCGSLERDVIFFPLNSHAPSVLQIASPQTGELHPARLTLSRFLFHPGFSDISNVPVQSPQGLSGKVLLCSLATLGTEGLE</sequence>
<protein>
    <submittedName>
        <fullName evidence="1">Uncharacterized protein</fullName>
    </submittedName>
</protein>